<accession>A0A7X3S6J4</accession>
<protein>
    <submittedName>
        <fullName evidence="6">Substrate-binding domain-containing protein</fullName>
    </submittedName>
</protein>
<dbReference type="PROSITE" id="PS00356">
    <property type="entry name" value="HTH_LACI_1"/>
    <property type="match status" value="1"/>
</dbReference>
<dbReference type="Gene3D" id="1.10.260.40">
    <property type="entry name" value="lambda repressor-like DNA-binding domains"/>
    <property type="match status" value="1"/>
</dbReference>
<feature type="domain" description="HTH lacI-type" evidence="5">
    <location>
        <begin position="5"/>
        <end position="59"/>
    </location>
</feature>
<dbReference type="InterPro" id="IPR000843">
    <property type="entry name" value="HTH_LacI"/>
</dbReference>
<dbReference type="GO" id="GO:0000976">
    <property type="term" value="F:transcription cis-regulatory region binding"/>
    <property type="evidence" value="ECO:0007669"/>
    <property type="project" value="TreeGrafter"/>
</dbReference>
<dbReference type="InterPro" id="IPR010982">
    <property type="entry name" value="Lambda_DNA-bd_dom_sf"/>
</dbReference>
<keyword evidence="4" id="KW-0804">Transcription</keyword>
<keyword evidence="7" id="KW-1185">Reference proteome</keyword>
<dbReference type="Pfam" id="PF13377">
    <property type="entry name" value="Peripla_BP_3"/>
    <property type="match status" value="1"/>
</dbReference>
<dbReference type="InterPro" id="IPR028082">
    <property type="entry name" value="Peripla_BP_I"/>
</dbReference>
<dbReference type="Gene3D" id="3.40.50.2300">
    <property type="match status" value="2"/>
</dbReference>
<organism evidence="6 7">
    <name type="scientific">Stappia sediminis</name>
    <dbReference type="NCBI Taxonomy" id="2692190"/>
    <lineage>
        <taxon>Bacteria</taxon>
        <taxon>Pseudomonadati</taxon>
        <taxon>Pseudomonadota</taxon>
        <taxon>Alphaproteobacteria</taxon>
        <taxon>Hyphomicrobiales</taxon>
        <taxon>Stappiaceae</taxon>
        <taxon>Stappia</taxon>
    </lineage>
</organism>
<evidence type="ECO:0000256" key="2">
    <source>
        <dbReference type="ARBA" id="ARBA00023015"/>
    </source>
</evidence>
<evidence type="ECO:0000313" key="6">
    <source>
        <dbReference type="EMBL" id="MXN63974.1"/>
    </source>
</evidence>
<dbReference type="PANTHER" id="PTHR30146">
    <property type="entry name" value="LACI-RELATED TRANSCRIPTIONAL REPRESSOR"/>
    <property type="match status" value="1"/>
</dbReference>
<evidence type="ECO:0000313" key="7">
    <source>
        <dbReference type="Proteomes" id="UP000433101"/>
    </source>
</evidence>
<evidence type="ECO:0000256" key="1">
    <source>
        <dbReference type="ARBA" id="ARBA00022491"/>
    </source>
</evidence>
<name>A0A7X3S6J4_9HYPH</name>
<dbReference type="SUPFAM" id="SSF53822">
    <property type="entry name" value="Periplasmic binding protein-like I"/>
    <property type="match status" value="1"/>
</dbReference>
<dbReference type="PROSITE" id="PS50932">
    <property type="entry name" value="HTH_LACI_2"/>
    <property type="match status" value="1"/>
</dbReference>
<keyword evidence="1" id="KW-0678">Repressor</keyword>
<keyword evidence="3" id="KW-0238">DNA-binding</keyword>
<dbReference type="RefSeq" id="WP_160774242.1">
    <property type="nucleotide sequence ID" value="NZ_WUMV01000002.1"/>
</dbReference>
<gene>
    <name evidence="6" type="ORF">GR183_03575</name>
</gene>
<evidence type="ECO:0000259" key="5">
    <source>
        <dbReference type="PROSITE" id="PS50932"/>
    </source>
</evidence>
<dbReference type="GO" id="GO:0003700">
    <property type="term" value="F:DNA-binding transcription factor activity"/>
    <property type="evidence" value="ECO:0007669"/>
    <property type="project" value="TreeGrafter"/>
</dbReference>
<evidence type="ECO:0000256" key="4">
    <source>
        <dbReference type="ARBA" id="ARBA00023163"/>
    </source>
</evidence>
<dbReference type="Pfam" id="PF00356">
    <property type="entry name" value="LacI"/>
    <property type="match status" value="1"/>
</dbReference>
<proteinExistence type="predicted"/>
<dbReference type="EMBL" id="WUMV01000002">
    <property type="protein sequence ID" value="MXN63974.1"/>
    <property type="molecule type" value="Genomic_DNA"/>
</dbReference>
<evidence type="ECO:0000256" key="3">
    <source>
        <dbReference type="ARBA" id="ARBA00023125"/>
    </source>
</evidence>
<sequence>MKKRPTILDVARHAGVSKSTVSLVLQNSPLVRETTRRQVEASMAALNYVYNRAAANLRGAGTGLVGLIINDLRNPFFTEFAASAQMAFSRRGFATAIANTNEDPEIQAQTIDSMIEHGVSALLISPAYGGDASSFDRIERAGIPTMQVLRMVDERTDVFPFASLDYATGGRLATRHLVELGCRNIAFVGGLEDRPITLERMAGYREIMEAEGLETRYFSGRPSRAFGREMARTLKRDHGDIEAAICFSDLVAMGMLFGFAEIGVELGKDFRIVGFDDIEECSLVFPQLSSVRCDTARFGETSAETMLRWIEEGAHPPAIRRYPVELVARHSSLGVPLRRT</sequence>
<dbReference type="InterPro" id="IPR046335">
    <property type="entry name" value="LacI/GalR-like_sensor"/>
</dbReference>
<reference evidence="6 7" key="1">
    <citation type="submission" date="2019-12" db="EMBL/GenBank/DDBJ databases">
        <authorList>
            <person name="Li M."/>
        </authorList>
    </citation>
    <scope>NUCLEOTIDE SEQUENCE [LARGE SCALE GENOMIC DNA]</scope>
    <source>
        <strain evidence="6 7">GBMRC 2046</strain>
    </source>
</reference>
<dbReference type="SUPFAM" id="SSF47413">
    <property type="entry name" value="lambda repressor-like DNA-binding domains"/>
    <property type="match status" value="1"/>
</dbReference>
<dbReference type="SMART" id="SM00354">
    <property type="entry name" value="HTH_LACI"/>
    <property type="match status" value="1"/>
</dbReference>
<comment type="caution">
    <text evidence="6">The sequence shown here is derived from an EMBL/GenBank/DDBJ whole genome shotgun (WGS) entry which is preliminary data.</text>
</comment>
<dbReference type="AlphaFoldDB" id="A0A7X3S6J4"/>
<keyword evidence="2" id="KW-0805">Transcription regulation</keyword>
<dbReference type="Proteomes" id="UP000433101">
    <property type="component" value="Unassembled WGS sequence"/>
</dbReference>
<dbReference type="CDD" id="cd01392">
    <property type="entry name" value="HTH_LacI"/>
    <property type="match status" value="1"/>
</dbReference>
<dbReference type="CDD" id="cd06289">
    <property type="entry name" value="PBP1_MalI-like"/>
    <property type="match status" value="1"/>
</dbReference>
<dbReference type="PANTHER" id="PTHR30146:SF148">
    <property type="entry name" value="HTH-TYPE TRANSCRIPTIONAL REPRESSOR PURR-RELATED"/>
    <property type="match status" value="1"/>
</dbReference>